<dbReference type="Proteomes" id="UP000030321">
    <property type="component" value="Unassembled WGS sequence"/>
</dbReference>
<dbReference type="GO" id="GO:0004540">
    <property type="term" value="F:RNA nuclease activity"/>
    <property type="evidence" value="ECO:0007669"/>
    <property type="project" value="InterPro"/>
</dbReference>
<dbReference type="InterPro" id="IPR008201">
    <property type="entry name" value="HepT-like"/>
</dbReference>
<dbReference type="PANTHER" id="PTHR34139">
    <property type="entry name" value="UPF0331 PROTEIN MJ0127"/>
    <property type="match status" value="1"/>
</dbReference>
<evidence type="ECO:0000256" key="5">
    <source>
        <dbReference type="ARBA" id="ARBA00022801"/>
    </source>
</evidence>
<protein>
    <recommendedName>
        <fullName evidence="9">Nucleotidyltransferase</fullName>
    </recommendedName>
</protein>
<organism evidence="7 8">
    <name type="scientific">Microcystis aeruginosa NIES-44</name>
    <dbReference type="NCBI Taxonomy" id="449439"/>
    <lineage>
        <taxon>Bacteria</taxon>
        <taxon>Bacillati</taxon>
        <taxon>Cyanobacteriota</taxon>
        <taxon>Cyanophyceae</taxon>
        <taxon>Oscillatoriophycideae</taxon>
        <taxon>Chroococcales</taxon>
        <taxon>Microcystaceae</taxon>
        <taxon>Microcystis</taxon>
    </lineage>
</organism>
<keyword evidence="4" id="KW-0547">Nucleotide-binding</keyword>
<evidence type="ECO:0000256" key="3">
    <source>
        <dbReference type="ARBA" id="ARBA00022722"/>
    </source>
</evidence>
<comment type="similarity">
    <text evidence="6">Belongs to the HepT RNase toxin family.</text>
</comment>
<dbReference type="AlphaFoldDB" id="A0A0A1VYS6"/>
<keyword evidence="2" id="KW-1277">Toxin-antitoxin system</keyword>
<dbReference type="Pfam" id="PF01934">
    <property type="entry name" value="HepT-like"/>
    <property type="match status" value="1"/>
</dbReference>
<dbReference type="GO" id="GO:0110001">
    <property type="term" value="C:toxin-antitoxin complex"/>
    <property type="evidence" value="ECO:0007669"/>
    <property type="project" value="InterPro"/>
</dbReference>
<reference evidence="8" key="1">
    <citation type="journal article" date="2015" name="Genome">
        <title>Whole Genome Sequence of the Non-Microcystin-Producing Microcystis aeruginosa Strain NIES-44.</title>
        <authorList>
            <person name="Okano K."/>
            <person name="Miyata N."/>
            <person name="Ozaki Y."/>
        </authorList>
    </citation>
    <scope>NUCLEOTIDE SEQUENCE [LARGE SCALE GENOMIC DNA]</scope>
    <source>
        <strain evidence="8">NIES-44</strain>
    </source>
</reference>
<dbReference type="Gene3D" id="1.20.120.580">
    <property type="entry name" value="bsu32300-like"/>
    <property type="match status" value="1"/>
</dbReference>
<proteinExistence type="inferred from homology"/>
<dbReference type="PANTHER" id="PTHR34139:SF1">
    <property type="entry name" value="RNASE MJ1380-RELATED"/>
    <property type="match status" value="1"/>
</dbReference>
<keyword evidence="5" id="KW-0378">Hydrolase</keyword>
<sequence length="123" mass="14447">MCDRSLLFELLLELEEAIRRIERRFTRIQKADDFIADDDGLDRLDGISMMLIAISENIRRLDRLMAESLANRYPEIPWSEIKGIRNILAHDYFDIDPEEIYGICSEDLAILKRVLGKIRHDLL</sequence>
<dbReference type="EMBL" id="BBPA01000059">
    <property type="protein sequence ID" value="GAL94668.1"/>
    <property type="molecule type" value="Genomic_DNA"/>
</dbReference>
<dbReference type="GO" id="GO:0016787">
    <property type="term" value="F:hydrolase activity"/>
    <property type="evidence" value="ECO:0007669"/>
    <property type="project" value="UniProtKB-KW"/>
</dbReference>
<evidence type="ECO:0000256" key="6">
    <source>
        <dbReference type="ARBA" id="ARBA00024207"/>
    </source>
</evidence>
<evidence type="ECO:0008006" key="9">
    <source>
        <dbReference type="Google" id="ProtNLM"/>
    </source>
</evidence>
<keyword evidence="1" id="KW-0597">Phosphoprotein</keyword>
<dbReference type="InterPro" id="IPR037038">
    <property type="entry name" value="HepT-like_sf"/>
</dbReference>
<dbReference type="InterPro" id="IPR051813">
    <property type="entry name" value="HepT_RNase_toxin"/>
</dbReference>
<dbReference type="RefSeq" id="WP_045360783.1">
    <property type="nucleotide sequence ID" value="NZ_BBPA01000059.1"/>
</dbReference>
<evidence type="ECO:0000256" key="4">
    <source>
        <dbReference type="ARBA" id="ARBA00022741"/>
    </source>
</evidence>
<evidence type="ECO:0000256" key="2">
    <source>
        <dbReference type="ARBA" id="ARBA00022649"/>
    </source>
</evidence>
<name>A0A0A1VYS6_MICAE</name>
<evidence type="ECO:0000256" key="1">
    <source>
        <dbReference type="ARBA" id="ARBA00022553"/>
    </source>
</evidence>
<gene>
    <name evidence="7" type="ORF">N44_03248</name>
</gene>
<comment type="caution">
    <text evidence="7">The sequence shown here is derived from an EMBL/GenBank/DDBJ whole genome shotgun (WGS) entry which is preliminary data.</text>
</comment>
<keyword evidence="3" id="KW-0540">Nuclease</keyword>
<dbReference type="GO" id="GO:0000166">
    <property type="term" value="F:nucleotide binding"/>
    <property type="evidence" value="ECO:0007669"/>
    <property type="project" value="UniProtKB-KW"/>
</dbReference>
<evidence type="ECO:0000313" key="8">
    <source>
        <dbReference type="Proteomes" id="UP000030321"/>
    </source>
</evidence>
<evidence type="ECO:0000313" key="7">
    <source>
        <dbReference type="EMBL" id="GAL94668.1"/>
    </source>
</evidence>
<accession>A0A0A1VYS6</accession>